<comment type="caution">
    <text evidence="2">The sequence shown here is derived from an EMBL/GenBank/DDBJ whole genome shotgun (WGS) entry which is preliminary data.</text>
</comment>
<dbReference type="GO" id="GO:0003712">
    <property type="term" value="F:transcription coregulator activity"/>
    <property type="evidence" value="ECO:0007669"/>
    <property type="project" value="InterPro"/>
</dbReference>
<organism evidence="2 3">
    <name type="scientific">Thelonectria olida</name>
    <dbReference type="NCBI Taxonomy" id="1576542"/>
    <lineage>
        <taxon>Eukaryota</taxon>
        <taxon>Fungi</taxon>
        <taxon>Dikarya</taxon>
        <taxon>Ascomycota</taxon>
        <taxon>Pezizomycotina</taxon>
        <taxon>Sordariomycetes</taxon>
        <taxon>Hypocreomycetidae</taxon>
        <taxon>Hypocreales</taxon>
        <taxon>Nectriaceae</taxon>
        <taxon>Thelonectria</taxon>
    </lineage>
</organism>
<proteinExistence type="inferred from homology"/>
<dbReference type="GO" id="GO:0006357">
    <property type="term" value="P:regulation of transcription by RNA polymerase II"/>
    <property type="evidence" value="ECO:0007669"/>
    <property type="project" value="InterPro"/>
</dbReference>
<reference evidence="2 3" key="1">
    <citation type="journal article" date="2021" name="Nat. Commun.">
        <title>Genetic determinants of endophytism in the Arabidopsis root mycobiome.</title>
        <authorList>
            <person name="Mesny F."/>
            <person name="Miyauchi S."/>
            <person name="Thiergart T."/>
            <person name="Pickel B."/>
            <person name="Atanasova L."/>
            <person name="Karlsson M."/>
            <person name="Huettel B."/>
            <person name="Barry K.W."/>
            <person name="Haridas S."/>
            <person name="Chen C."/>
            <person name="Bauer D."/>
            <person name="Andreopoulos W."/>
            <person name="Pangilinan J."/>
            <person name="LaButti K."/>
            <person name="Riley R."/>
            <person name="Lipzen A."/>
            <person name="Clum A."/>
            <person name="Drula E."/>
            <person name="Henrissat B."/>
            <person name="Kohler A."/>
            <person name="Grigoriev I.V."/>
            <person name="Martin F.M."/>
            <person name="Hacquard S."/>
        </authorList>
    </citation>
    <scope>NUCLEOTIDE SEQUENCE [LARGE SCALE GENOMIC DNA]</scope>
    <source>
        <strain evidence="2 3">MPI-CAGE-CH-0241</strain>
    </source>
</reference>
<sequence length="267" mass="31116">MYEVFLTAHVEDSDFSAACAILSGLSGMSPWESFHRNLLFQGPPKPAGISNQSSIDKPIRKEVGLLWKDLHQNLTRQSFILQVRYEVLKDRYLDPTAPPMDFDATPGILRWTDFPDPPKGRPVLIQRKKVELWDQKKLPSVMRDNLFQLKGETIEEMYRFFREDTEFCLVRQYYPKEYSINQGAPGSESLVPVDTQRRWFLFVKGHILQDNKPDEIRKIQDQLLGIRTELEGVFEFKNIDRKVFDTRIAQQPQGIQTLPQKMTLGRN</sequence>
<keyword evidence="1" id="KW-0804">Transcription</keyword>
<accession>A0A9P8VSG5</accession>
<protein>
    <recommendedName>
        <fullName evidence="1">Mediator of RNA polymerase II transcription subunit 18</fullName>
    </recommendedName>
    <alternativeName>
        <fullName evidence="1">Mediator complex subunit 18</fullName>
    </alternativeName>
</protein>
<evidence type="ECO:0000313" key="3">
    <source>
        <dbReference type="Proteomes" id="UP000777438"/>
    </source>
</evidence>
<keyword evidence="1" id="KW-0539">Nucleus</keyword>
<evidence type="ECO:0000256" key="1">
    <source>
        <dbReference type="RuleBase" id="RU364150"/>
    </source>
</evidence>
<evidence type="ECO:0000313" key="2">
    <source>
        <dbReference type="EMBL" id="KAH6874800.1"/>
    </source>
</evidence>
<keyword evidence="3" id="KW-1185">Reference proteome</keyword>
<keyword evidence="1" id="KW-0010">Activator</keyword>
<dbReference type="EMBL" id="JAGPYM010000037">
    <property type="protein sequence ID" value="KAH6874800.1"/>
    <property type="molecule type" value="Genomic_DNA"/>
</dbReference>
<comment type="function">
    <text evidence="1">Component of the Mediator complex, a coactivator involved in the regulated transcription of nearly all RNA polymerase II-dependent genes. Mediator functions as a bridge to convey information from gene-specific regulatory proteins to the basal RNA polymerase II transcription machinery. Mediator is recruited to promoters by direct interactions with regulatory proteins and serves as a scaffold for the assembly of a functional preinitiation complex with RNA polymerase II and the general transcription factors.</text>
</comment>
<dbReference type="InterPro" id="IPR019095">
    <property type="entry name" value="Mediator_Med18"/>
</dbReference>
<dbReference type="AlphaFoldDB" id="A0A9P8VSG5"/>
<dbReference type="Pfam" id="PF09637">
    <property type="entry name" value="Med18"/>
    <property type="match status" value="1"/>
</dbReference>
<comment type="subunit">
    <text evidence="1">Component of the Mediator complex.</text>
</comment>
<comment type="subcellular location">
    <subcellularLocation>
        <location evidence="1">Nucleus</location>
    </subcellularLocation>
</comment>
<gene>
    <name evidence="1" type="primary">MED18</name>
    <name evidence="2" type="ORF">B0T10DRAFT_415033</name>
</gene>
<keyword evidence="1" id="KW-0805">Transcription regulation</keyword>
<dbReference type="OrthoDB" id="5348092at2759"/>
<name>A0A9P8VSG5_9HYPO</name>
<comment type="similarity">
    <text evidence="1">Belongs to the Mediator complex subunit 18 family.</text>
</comment>
<dbReference type="GO" id="GO:0016592">
    <property type="term" value="C:mediator complex"/>
    <property type="evidence" value="ECO:0007669"/>
    <property type="project" value="InterPro"/>
</dbReference>
<dbReference type="Gene3D" id="2.40.320.10">
    <property type="entry name" value="Hypothetical Protein Pfu-838710-001"/>
    <property type="match status" value="1"/>
</dbReference>
<dbReference type="Proteomes" id="UP000777438">
    <property type="component" value="Unassembled WGS sequence"/>
</dbReference>